<evidence type="ECO:0000313" key="2">
    <source>
        <dbReference type="EMBL" id="KFB34966.1"/>
    </source>
</evidence>
<accession>A0A084VAH2</accession>
<evidence type="ECO:0000256" key="1">
    <source>
        <dbReference type="SAM" id="MobiDB-lite"/>
    </source>
</evidence>
<name>A0A084VAH2_ANOSI</name>
<reference evidence="2 4" key="1">
    <citation type="journal article" date="2014" name="BMC Genomics">
        <title>Genome sequence of Anopheles sinensis provides insight into genetics basis of mosquito competence for malaria parasites.</title>
        <authorList>
            <person name="Zhou D."/>
            <person name="Zhang D."/>
            <person name="Ding G."/>
            <person name="Shi L."/>
            <person name="Hou Q."/>
            <person name="Ye Y."/>
            <person name="Xu Y."/>
            <person name="Zhou H."/>
            <person name="Xiong C."/>
            <person name="Li S."/>
            <person name="Yu J."/>
            <person name="Hong S."/>
            <person name="Yu X."/>
            <person name="Zou P."/>
            <person name="Chen C."/>
            <person name="Chang X."/>
            <person name="Wang W."/>
            <person name="Lv Y."/>
            <person name="Sun Y."/>
            <person name="Ma L."/>
            <person name="Shen B."/>
            <person name="Zhu C."/>
        </authorList>
    </citation>
    <scope>NUCLEOTIDE SEQUENCE [LARGE SCALE GENOMIC DNA]</scope>
</reference>
<reference evidence="3" key="2">
    <citation type="submission" date="2020-05" db="UniProtKB">
        <authorList>
            <consortium name="EnsemblMetazoa"/>
        </authorList>
    </citation>
    <scope>IDENTIFICATION</scope>
</reference>
<evidence type="ECO:0000313" key="4">
    <source>
        <dbReference type="Proteomes" id="UP000030765"/>
    </source>
</evidence>
<dbReference type="AlphaFoldDB" id="A0A084VAH2"/>
<keyword evidence="4" id="KW-1185">Reference proteome</keyword>
<proteinExistence type="predicted"/>
<sequence>MGIHTTHGGGFLPTAGVFPNGSERQRPPRHLQWTSGVADNGGIAEQTKGPPCLLWSSSGGFLSIMLTFPRNGIRKTLTYHHHQQQLPVG</sequence>
<gene>
    <name evidence="2" type="ORF">ZHAS_00000724</name>
</gene>
<protein>
    <submittedName>
        <fullName evidence="2 3">Uncharacterized protein</fullName>
    </submittedName>
</protein>
<dbReference type="EnsemblMetazoa" id="ASIC000724-RA">
    <property type="protein sequence ID" value="ASIC000724-PA"/>
    <property type="gene ID" value="ASIC000724"/>
</dbReference>
<dbReference type="EMBL" id="ATLV01003737">
    <property type="status" value="NOT_ANNOTATED_CDS"/>
    <property type="molecule type" value="Genomic_DNA"/>
</dbReference>
<evidence type="ECO:0000313" key="3">
    <source>
        <dbReference type="EnsemblMetazoa" id="ASIC000724-PA"/>
    </source>
</evidence>
<dbReference type="EMBL" id="KE524159">
    <property type="protein sequence ID" value="KFB34966.1"/>
    <property type="molecule type" value="Genomic_DNA"/>
</dbReference>
<dbReference type="Proteomes" id="UP000030765">
    <property type="component" value="Unassembled WGS sequence"/>
</dbReference>
<feature type="region of interest" description="Disordered" evidence="1">
    <location>
        <begin position="1"/>
        <end position="42"/>
    </location>
</feature>
<organism evidence="2">
    <name type="scientific">Anopheles sinensis</name>
    <name type="common">Mosquito</name>
    <dbReference type="NCBI Taxonomy" id="74873"/>
    <lineage>
        <taxon>Eukaryota</taxon>
        <taxon>Metazoa</taxon>
        <taxon>Ecdysozoa</taxon>
        <taxon>Arthropoda</taxon>
        <taxon>Hexapoda</taxon>
        <taxon>Insecta</taxon>
        <taxon>Pterygota</taxon>
        <taxon>Neoptera</taxon>
        <taxon>Endopterygota</taxon>
        <taxon>Diptera</taxon>
        <taxon>Nematocera</taxon>
        <taxon>Culicoidea</taxon>
        <taxon>Culicidae</taxon>
        <taxon>Anophelinae</taxon>
        <taxon>Anopheles</taxon>
    </lineage>
</organism>
<dbReference type="VEuPathDB" id="VectorBase:ASIC000724"/>